<dbReference type="PANTHER" id="PTHR11552:SF147">
    <property type="entry name" value="CHOLINE DEHYDROGENASE, MITOCHONDRIAL"/>
    <property type="match status" value="1"/>
</dbReference>
<proteinExistence type="inferred from homology"/>
<reference evidence="7 8" key="1">
    <citation type="submission" date="2024-01" db="EMBL/GenBank/DDBJ databases">
        <title>A draft genome for the cacao thread blight pathogen Marasmiellus scandens.</title>
        <authorList>
            <person name="Baruah I.K."/>
            <person name="Leung J."/>
            <person name="Bukari Y."/>
            <person name="Amoako-Attah I."/>
            <person name="Meinhardt L.W."/>
            <person name="Bailey B.A."/>
            <person name="Cohen S.P."/>
        </authorList>
    </citation>
    <scope>NUCLEOTIDE SEQUENCE [LARGE SCALE GENOMIC DNA]</scope>
    <source>
        <strain evidence="7 8">GH-19</strain>
    </source>
</reference>
<dbReference type="InterPro" id="IPR036188">
    <property type="entry name" value="FAD/NAD-bd_sf"/>
</dbReference>
<protein>
    <recommendedName>
        <fullName evidence="6">Glucose-methanol-choline oxidoreductase N-terminal domain-containing protein</fullName>
    </recommendedName>
</protein>
<dbReference type="InterPro" id="IPR012132">
    <property type="entry name" value="GMC_OxRdtase"/>
</dbReference>
<keyword evidence="5" id="KW-0732">Signal</keyword>
<evidence type="ECO:0000259" key="6">
    <source>
        <dbReference type="PROSITE" id="PS00624"/>
    </source>
</evidence>
<evidence type="ECO:0000313" key="7">
    <source>
        <dbReference type="EMBL" id="KAK7473184.1"/>
    </source>
</evidence>
<gene>
    <name evidence="7" type="ORF">VKT23_001283</name>
</gene>
<dbReference type="SUPFAM" id="SSF54373">
    <property type="entry name" value="FAD-linked reductases, C-terminal domain"/>
    <property type="match status" value="1"/>
</dbReference>
<evidence type="ECO:0000256" key="3">
    <source>
        <dbReference type="ARBA" id="ARBA00022630"/>
    </source>
</evidence>
<comment type="similarity">
    <text evidence="2">Belongs to the GMC oxidoreductase family.</text>
</comment>
<keyword evidence="8" id="KW-1185">Reference proteome</keyword>
<evidence type="ECO:0000256" key="5">
    <source>
        <dbReference type="SAM" id="SignalP"/>
    </source>
</evidence>
<dbReference type="Gene3D" id="3.30.560.10">
    <property type="entry name" value="Glucose Oxidase, domain 3"/>
    <property type="match status" value="1"/>
</dbReference>
<keyword evidence="4" id="KW-0274">FAD</keyword>
<accession>A0ABR1K6U7</accession>
<dbReference type="PANTHER" id="PTHR11552">
    <property type="entry name" value="GLUCOSE-METHANOL-CHOLINE GMC OXIDOREDUCTASE"/>
    <property type="match status" value="1"/>
</dbReference>
<evidence type="ECO:0000256" key="1">
    <source>
        <dbReference type="ARBA" id="ARBA00001974"/>
    </source>
</evidence>
<evidence type="ECO:0000256" key="2">
    <source>
        <dbReference type="ARBA" id="ARBA00010790"/>
    </source>
</evidence>
<name>A0ABR1K6U7_9AGAR</name>
<comment type="caution">
    <text evidence="7">The sequence shown here is derived from an EMBL/GenBank/DDBJ whole genome shotgun (WGS) entry which is preliminary data.</text>
</comment>
<evidence type="ECO:0000313" key="8">
    <source>
        <dbReference type="Proteomes" id="UP001498398"/>
    </source>
</evidence>
<dbReference type="Pfam" id="PF00732">
    <property type="entry name" value="GMC_oxred_N"/>
    <property type="match status" value="1"/>
</dbReference>
<dbReference type="EMBL" id="JBANRG010000001">
    <property type="protein sequence ID" value="KAK7473184.1"/>
    <property type="molecule type" value="Genomic_DNA"/>
</dbReference>
<dbReference type="InterPro" id="IPR000172">
    <property type="entry name" value="GMC_OxRdtase_N"/>
</dbReference>
<sequence length="593" mass="64558">MILRIALYLVLAILPMLCLSVIFEDFHDLPRETYDFVIVGGGTAGNVIANRLSENLSISVLVLEAGGTNEDIRLKIPALYYQLPGSNVDWNFTARVGPNNRTSPCNRGFALGGSSSINWMAYTRGSSDDWDRIAALTGDSGWSWDSVQSYIRMNEHFTQPVDHHNTTGEFDPTAHGFDGINSVSLSGFRHQFEELVIQASQVEGAEFPFVLDYNAGDQLGVGWAQSTILNGSRSSSATSYLGPQFIRRPNLDVLLHAHVTRILPTTSNSKSFHTVEFSQDGGESFQTISAIKEIVLSSGTVGTPQILMNSGIGDSHALSDLGIQPVLHLPSVGQNMTEQPAVVSAWAVEETNDDNDGTIQSNSTLLQELIQRWNENRTGQLVDPPILAFGWFRVPDNSPIFETFEDPSAGPNTAHIEWIIMNTGLTIPPSANQKFISISPTLVSPASRGSIVLNSSNPFDHPIIDLNLISSEFDIFALREGLRNVTRFMSSPVFDGFILSSVLNINETTTDDELDIFIRNTVGGAAHIVGTAGMSPKNASWGVLDPDLKLKGAEGVRVCDASVFPYVPAGHTMAPTYIVAERGADLIKTTWYL</sequence>
<feature type="signal peptide" evidence="5">
    <location>
        <begin position="1"/>
        <end position="20"/>
    </location>
</feature>
<dbReference type="SUPFAM" id="SSF51905">
    <property type="entry name" value="FAD/NAD(P)-binding domain"/>
    <property type="match status" value="1"/>
</dbReference>
<organism evidence="7 8">
    <name type="scientific">Marasmiellus scandens</name>
    <dbReference type="NCBI Taxonomy" id="2682957"/>
    <lineage>
        <taxon>Eukaryota</taxon>
        <taxon>Fungi</taxon>
        <taxon>Dikarya</taxon>
        <taxon>Basidiomycota</taxon>
        <taxon>Agaricomycotina</taxon>
        <taxon>Agaricomycetes</taxon>
        <taxon>Agaricomycetidae</taxon>
        <taxon>Agaricales</taxon>
        <taxon>Marasmiineae</taxon>
        <taxon>Omphalotaceae</taxon>
        <taxon>Marasmiellus</taxon>
    </lineage>
</organism>
<keyword evidence="3" id="KW-0285">Flavoprotein</keyword>
<dbReference type="Proteomes" id="UP001498398">
    <property type="component" value="Unassembled WGS sequence"/>
</dbReference>
<dbReference type="PROSITE" id="PS00624">
    <property type="entry name" value="GMC_OXRED_2"/>
    <property type="match status" value="1"/>
</dbReference>
<comment type="cofactor">
    <cofactor evidence="1">
        <name>FAD</name>
        <dbReference type="ChEBI" id="CHEBI:57692"/>
    </cofactor>
</comment>
<feature type="domain" description="Glucose-methanol-choline oxidoreductase N-terminal" evidence="6">
    <location>
        <begin position="299"/>
        <end position="313"/>
    </location>
</feature>
<evidence type="ECO:0000256" key="4">
    <source>
        <dbReference type="ARBA" id="ARBA00022827"/>
    </source>
</evidence>
<dbReference type="InterPro" id="IPR007867">
    <property type="entry name" value="GMC_OxRtase_C"/>
</dbReference>
<dbReference type="Gene3D" id="3.50.50.60">
    <property type="entry name" value="FAD/NAD(P)-binding domain"/>
    <property type="match status" value="1"/>
</dbReference>
<feature type="chain" id="PRO_5046655144" description="Glucose-methanol-choline oxidoreductase N-terminal domain-containing protein" evidence="5">
    <location>
        <begin position="21"/>
        <end position="593"/>
    </location>
</feature>
<dbReference type="PIRSF" id="PIRSF000137">
    <property type="entry name" value="Alcohol_oxidase"/>
    <property type="match status" value="1"/>
</dbReference>
<dbReference type="Pfam" id="PF05199">
    <property type="entry name" value="GMC_oxred_C"/>
    <property type="match status" value="1"/>
</dbReference>